<organism evidence="1 2">
    <name type="scientific">Shewanella morhuae</name>
    <dbReference type="NCBI Taxonomy" id="365591"/>
    <lineage>
        <taxon>Bacteria</taxon>
        <taxon>Pseudomonadati</taxon>
        <taxon>Pseudomonadota</taxon>
        <taxon>Gammaproteobacteria</taxon>
        <taxon>Alteromonadales</taxon>
        <taxon>Shewanellaceae</taxon>
        <taxon>Shewanella</taxon>
    </lineage>
</organism>
<accession>A0A380BWE2</accession>
<dbReference type="AlphaFoldDB" id="A0A380BWE2"/>
<evidence type="ECO:0000313" key="1">
    <source>
        <dbReference type="EMBL" id="SUJ08243.1"/>
    </source>
</evidence>
<reference evidence="1 2" key="1">
    <citation type="submission" date="2018-06" db="EMBL/GenBank/DDBJ databases">
        <authorList>
            <consortium name="Pathogen Informatics"/>
            <person name="Doyle S."/>
        </authorList>
    </citation>
    <scope>NUCLEOTIDE SEQUENCE [LARGE SCALE GENOMIC DNA]</scope>
    <source>
        <strain evidence="1 2">NCTC10736</strain>
    </source>
</reference>
<name>A0A380BWE2_9GAMM</name>
<protein>
    <submittedName>
        <fullName evidence="1">Uncharacterized protein</fullName>
    </submittedName>
</protein>
<dbReference type="Proteomes" id="UP000255061">
    <property type="component" value="Unassembled WGS sequence"/>
</dbReference>
<dbReference type="EMBL" id="UGYV01000004">
    <property type="protein sequence ID" value="SUJ08243.1"/>
    <property type="molecule type" value="Genomic_DNA"/>
</dbReference>
<sequence length="87" mass="9955">MSDIIEKITCTECENVFELIENERTVKVGNAKKSFAHIAVTPMIRKRQVILKPKSCLINSTSTEFRSLEMLDPDVRLYNSLIILNNV</sequence>
<proteinExistence type="predicted"/>
<gene>
    <name evidence="1" type="ORF">NCTC10736_03925</name>
</gene>
<evidence type="ECO:0000313" key="2">
    <source>
        <dbReference type="Proteomes" id="UP000255061"/>
    </source>
</evidence>